<dbReference type="Gene3D" id="1.10.600.10">
    <property type="entry name" value="Farnesyl Diphosphate Synthase"/>
    <property type="match status" value="2"/>
</dbReference>
<dbReference type="InterPro" id="IPR050148">
    <property type="entry name" value="Terpene_synthase-like"/>
</dbReference>
<protein>
    <recommendedName>
        <fullName evidence="2">Terpene synthase metal-binding domain-containing protein</fullName>
    </recommendedName>
</protein>
<sequence length="189" mass="22221">MEKSEIQMIFRDSMAKQEAKFISTLETGRKLLYYAILMLKPMKKLVRAYFKEAQWLNDANYIPKYEEHIKNSLVSAAYMIASTTFLRAMDDIDEQERGHVTSIIECYMKEYGASTQETYIKFQKEVTNAWKNINKELFRSTEVPMFVLERVLNFARVIDTLYKEEDGYTNAKGKLKNMINLIMTESVKI</sequence>
<organism evidence="3 4">
    <name type="scientific">Solanum commersonii</name>
    <name type="common">Commerson's wild potato</name>
    <name type="synonym">Commerson's nightshade</name>
    <dbReference type="NCBI Taxonomy" id="4109"/>
    <lineage>
        <taxon>Eukaryota</taxon>
        <taxon>Viridiplantae</taxon>
        <taxon>Streptophyta</taxon>
        <taxon>Embryophyta</taxon>
        <taxon>Tracheophyta</taxon>
        <taxon>Spermatophyta</taxon>
        <taxon>Magnoliopsida</taxon>
        <taxon>eudicotyledons</taxon>
        <taxon>Gunneridae</taxon>
        <taxon>Pentapetalae</taxon>
        <taxon>asterids</taxon>
        <taxon>lamiids</taxon>
        <taxon>Solanales</taxon>
        <taxon>Solanaceae</taxon>
        <taxon>Solanoideae</taxon>
        <taxon>Solaneae</taxon>
        <taxon>Solanum</taxon>
    </lineage>
</organism>
<keyword evidence="4" id="KW-1185">Reference proteome</keyword>
<dbReference type="AlphaFoldDB" id="A0A9J5YL17"/>
<dbReference type="SUPFAM" id="SSF48576">
    <property type="entry name" value="Terpenoid synthases"/>
    <property type="match status" value="1"/>
</dbReference>
<dbReference type="GO" id="GO:0016114">
    <property type="term" value="P:terpenoid biosynthetic process"/>
    <property type="evidence" value="ECO:0007669"/>
    <property type="project" value="InterPro"/>
</dbReference>
<evidence type="ECO:0000313" key="4">
    <source>
        <dbReference type="Proteomes" id="UP000824120"/>
    </source>
</evidence>
<evidence type="ECO:0000256" key="1">
    <source>
        <dbReference type="ARBA" id="ARBA00022723"/>
    </source>
</evidence>
<accession>A0A9J5YL17</accession>
<dbReference type="PANTHER" id="PTHR31225:SF225">
    <property type="entry name" value="SESQUITERPENE SYNTHASE 12"/>
    <property type="match status" value="1"/>
</dbReference>
<dbReference type="Proteomes" id="UP000824120">
    <property type="component" value="Chromosome 6"/>
</dbReference>
<evidence type="ECO:0000259" key="2">
    <source>
        <dbReference type="Pfam" id="PF03936"/>
    </source>
</evidence>
<reference evidence="3 4" key="1">
    <citation type="submission" date="2020-09" db="EMBL/GenBank/DDBJ databases">
        <title>De no assembly of potato wild relative species, Solanum commersonii.</title>
        <authorList>
            <person name="Cho K."/>
        </authorList>
    </citation>
    <scope>NUCLEOTIDE SEQUENCE [LARGE SCALE GENOMIC DNA]</scope>
    <source>
        <strain evidence="3">LZ3.2</strain>
        <tissue evidence="3">Leaf</tissue>
    </source>
</reference>
<name>A0A9J5YL17_SOLCO</name>
<evidence type="ECO:0000313" key="3">
    <source>
        <dbReference type="EMBL" id="KAG5601090.1"/>
    </source>
</evidence>
<dbReference type="InterPro" id="IPR008949">
    <property type="entry name" value="Isoprenoid_synthase_dom_sf"/>
</dbReference>
<dbReference type="Pfam" id="PF03936">
    <property type="entry name" value="Terpene_synth_C"/>
    <property type="match status" value="1"/>
</dbReference>
<dbReference type="GO" id="GO:0010333">
    <property type="term" value="F:terpene synthase activity"/>
    <property type="evidence" value="ECO:0007669"/>
    <property type="project" value="InterPro"/>
</dbReference>
<feature type="domain" description="Terpene synthase metal-binding" evidence="2">
    <location>
        <begin position="80"/>
        <end position="131"/>
    </location>
</feature>
<dbReference type="PANTHER" id="PTHR31225">
    <property type="entry name" value="OS04G0344100 PROTEIN-RELATED"/>
    <property type="match status" value="1"/>
</dbReference>
<gene>
    <name evidence="3" type="ORF">H5410_032460</name>
</gene>
<dbReference type="EMBL" id="JACXVP010000006">
    <property type="protein sequence ID" value="KAG5601090.1"/>
    <property type="molecule type" value="Genomic_DNA"/>
</dbReference>
<dbReference type="InterPro" id="IPR005630">
    <property type="entry name" value="Terpene_synthase_metal-bd"/>
</dbReference>
<comment type="caution">
    <text evidence="3">The sequence shown here is derived from an EMBL/GenBank/DDBJ whole genome shotgun (WGS) entry which is preliminary data.</text>
</comment>
<dbReference type="GO" id="GO:0000287">
    <property type="term" value="F:magnesium ion binding"/>
    <property type="evidence" value="ECO:0007669"/>
    <property type="project" value="InterPro"/>
</dbReference>
<keyword evidence="1" id="KW-0479">Metal-binding</keyword>
<proteinExistence type="predicted"/>
<dbReference type="OrthoDB" id="1877784at2759"/>